<evidence type="ECO:0000313" key="2">
    <source>
        <dbReference type="Proteomes" id="UP001163223"/>
    </source>
</evidence>
<proteinExistence type="predicted"/>
<evidence type="ECO:0000313" key="1">
    <source>
        <dbReference type="EMBL" id="WAJ29955.1"/>
    </source>
</evidence>
<dbReference type="Proteomes" id="UP001163223">
    <property type="component" value="Chromosome"/>
</dbReference>
<keyword evidence="2" id="KW-1185">Reference proteome</keyword>
<name>A0ACD4NSW1_9HYPH</name>
<sequence length="98" mass="10212">MLRFIARVLGNLLLAVAVVYAVGDIARTIADDVVATTSLTQALAVLGVSAEDAAGGALAPLLAVIGPLPAALVFFAAALVFLLLGRSRRRRDEMRVVR</sequence>
<accession>A0ACD4NSW1</accession>
<dbReference type="EMBL" id="CP113520">
    <property type="protein sequence ID" value="WAJ29955.1"/>
    <property type="molecule type" value="Genomic_DNA"/>
</dbReference>
<reference evidence="1" key="1">
    <citation type="submission" date="2022-11" db="EMBL/GenBank/DDBJ databases">
        <title>beta-Carotene-producing bacterium, Jeongeuplla avenae sp. nov., alleviates the salt stress of Arabidopsis seedlings.</title>
        <authorList>
            <person name="Jiang L."/>
            <person name="Lee J."/>
        </authorList>
    </citation>
    <scope>NUCLEOTIDE SEQUENCE</scope>
    <source>
        <strain evidence="1">DY_R2A_6</strain>
    </source>
</reference>
<protein>
    <submittedName>
        <fullName evidence="1">PetM family of cytochrome b6f complex subunit 7</fullName>
    </submittedName>
</protein>
<organism evidence="1 2">
    <name type="scientific">Antarcticirhabdus aurantiaca</name>
    <dbReference type="NCBI Taxonomy" id="2606717"/>
    <lineage>
        <taxon>Bacteria</taxon>
        <taxon>Pseudomonadati</taxon>
        <taxon>Pseudomonadota</taxon>
        <taxon>Alphaproteobacteria</taxon>
        <taxon>Hyphomicrobiales</taxon>
        <taxon>Aurantimonadaceae</taxon>
        <taxon>Antarcticirhabdus</taxon>
    </lineage>
</organism>
<gene>
    <name evidence="1" type="ORF">OXU80_07025</name>
</gene>